<keyword evidence="2 5" id="KW-0689">Ribosomal protein</keyword>
<dbReference type="GO" id="GO:0006412">
    <property type="term" value="P:translation"/>
    <property type="evidence" value="ECO:0007669"/>
    <property type="project" value="UniProtKB-UniRule"/>
</dbReference>
<gene>
    <name evidence="5" type="primary">rpmC</name>
    <name evidence="5" type="synonym">rpl29</name>
    <name evidence="7" type="ORF">BI308_22045</name>
</gene>
<keyword evidence="8" id="KW-1185">Reference proteome</keyword>
<dbReference type="Proteomes" id="UP000183940">
    <property type="component" value="Unassembled WGS sequence"/>
</dbReference>
<dbReference type="NCBIfam" id="TIGR00012">
    <property type="entry name" value="L29"/>
    <property type="match status" value="1"/>
</dbReference>
<dbReference type="CDD" id="cd00427">
    <property type="entry name" value="Ribosomal_L29_HIP"/>
    <property type="match status" value="1"/>
</dbReference>
<dbReference type="InterPro" id="IPR001854">
    <property type="entry name" value="Ribosomal_uL29"/>
</dbReference>
<dbReference type="PANTHER" id="PTHR10916">
    <property type="entry name" value="60S RIBOSOMAL PROTEIN L35/50S RIBOSOMAL PROTEIN L29"/>
    <property type="match status" value="1"/>
</dbReference>
<dbReference type="HAMAP" id="MF_00374">
    <property type="entry name" value="Ribosomal_uL29"/>
    <property type="match status" value="1"/>
</dbReference>
<feature type="compositionally biased region" description="Polar residues" evidence="6">
    <location>
        <begin position="65"/>
        <end position="78"/>
    </location>
</feature>
<dbReference type="GO" id="GO:0003735">
    <property type="term" value="F:structural constituent of ribosome"/>
    <property type="evidence" value="ECO:0007669"/>
    <property type="project" value="InterPro"/>
</dbReference>
<evidence type="ECO:0000256" key="4">
    <source>
        <dbReference type="ARBA" id="ARBA00035204"/>
    </source>
</evidence>
<accession>A0A1L9QLA0</accession>
<name>A0A1L9QLA0_9CYAN</name>
<dbReference type="GO" id="GO:0022625">
    <property type="term" value="C:cytosolic large ribosomal subunit"/>
    <property type="evidence" value="ECO:0007669"/>
    <property type="project" value="TreeGrafter"/>
</dbReference>
<evidence type="ECO:0000256" key="3">
    <source>
        <dbReference type="ARBA" id="ARBA00023274"/>
    </source>
</evidence>
<evidence type="ECO:0000313" key="7">
    <source>
        <dbReference type="EMBL" id="OJJ18958.1"/>
    </source>
</evidence>
<sequence length="84" mass="9818">MPLPKIDEVRNLTDEELGEQIVAIKRELFQLRLKQATGQGEIKPHQFKHLKHRQSQLLMVERQRQLAQTQSQDTTTPVEDTEES</sequence>
<dbReference type="Gene3D" id="1.10.287.310">
    <property type="match status" value="1"/>
</dbReference>
<comment type="caution">
    <text evidence="7">The sequence shown here is derived from an EMBL/GenBank/DDBJ whole genome shotgun (WGS) entry which is preliminary data.</text>
</comment>
<evidence type="ECO:0000313" key="8">
    <source>
        <dbReference type="Proteomes" id="UP000183940"/>
    </source>
</evidence>
<dbReference type="InterPro" id="IPR050063">
    <property type="entry name" value="Ribosomal_protein_uL29"/>
</dbReference>
<proteinExistence type="inferred from homology"/>
<comment type="similarity">
    <text evidence="1 5">Belongs to the universal ribosomal protein uL29 family.</text>
</comment>
<dbReference type="EMBL" id="MLAW01000054">
    <property type="protein sequence ID" value="OJJ18958.1"/>
    <property type="molecule type" value="Genomic_DNA"/>
</dbReference>
<evidence type="ECO:0000256" key="1">
    <source>
        <dbReference type="ARBA" id="ARBA00009254"/>
    </source>
</evidence>
<dbReference type="STRING" id="1925591.BI308_22045"/>
<evidence type="ECO:0000256" key="6">
    <source>
        <dbReference type="SAM" id="MobiDB-lite"/>
    </source>
</evidence>
<keyword evidence="3 5" id="KW-0687">Ribonucleoprotein</keyword>
<reference evidence="7" key="1">
    <citation type="submission" date="2016-10" db="EMBL/GenBank/DDBJ databases">
        <title>CRISPR-Cas defence system in Roseofilum reptotaenium: evidence of a bacteriophage-cyanobacterium arms race in the coral black band disease.</title>
        <authorList>
            <person name="Buerger P."/>
            <person name="Wood-Charlson E.M."/>
            <person name="Weynberg K.D."/>
            <person name="Willis B."/>
            <person name="Van Oppen M.J."/>
        </authorList>
    </citation>
    <scope>NUCLEOTIDE SEQUENCE [LARGE SCALE GENOMIC DNA]</scope>
    <source>
        <strain evidence="7">AO1-A</strain>
    </source>
</reference>
<dbReference type="SUPFAM" id="SSF46561">
    <property type="entry name" value="Ribosomal protein L29 (L29p)"/>
    <property type="match status" value="1"/>
</dbReference>
<dbReference type="InterPro" id="IPR036049">
    <property type="entry name" value="Ribosomal_uL29_sf"/>
</dbReference>
<dbReference type="PANTHER" id="PTHR10916:SF0">
    <property type="entry name" value="LARGE RIBOSOMAL SUBUNIT PROTEIN UL29C"/>
    <property type="match status" value="1"/>
</dbReference>
<feature type="region of interest" description="Disordered" evidence="6">
    <location>
        <begin position="63"/>
        <end position="84"/>
    </location>
</feature>
<evidence type="ECO:0000256" key="2">
    <source>
        <dbReference type="ARBA" id="ARBA00022980"/>
    </source>
</evidence>
<organism evidence="7 8">
    <name type="scientific">Roseofilum reptotaenium AO1-A</name>
    <dbReference type="NCBI Taxonomy" id="1925591"/>
    <lineage>
        <taxon>Bacteria</taxon>
        <taxon>Bacillati</taxon>
        <taxon>Cyanobacteriota</taxon>
        <taxon>Cyanophyceae</taxon>
        <taxon>Desertifilales</taxon>
        <taxon>Desertifilaceae</taxon>
        <taxon>Roseofilum</taxon>
    </lineage>
</organism>
<dbReference type="AlphaFoldDB" id="A0A1L9QLA0"/>
<dbReference type="Pfam" id="PF00831">
    <property type="entry name" value="Ribosomal_L29"/>
    <property type="match status" value="1"/>
</dbReference>
<evidence type="ECO:0000256" key="5">
    <source>
        <dbReference type="HAMAP-Rule" id="MF_00374"/>
    </source>
</evidence>
<protein>
    <recommendedName>
        <fullName evidence="4 5">Large ribosomal subunit protein uL29</fullName>
    </recommendedName>
</protein>